<accession>A0A3B0W0W4</accession>
<dbReference type="Pfam" id="PF00072">
    <property type="entry name" value="Response_reg"/>
    <property type="match status" value="1"/>
</dbReference>
<name>A0A3B0W0W4_9ZZZZ</name>
<organism evidence="3">
    <name type="scientific">hydrothermal vent metagenome</name>
    <dbReference type="NCBI Taxonomy" id="652676"/>
    <lineage>
        <taxon>unclassified sequences</taxon>
        <taxon>metagenomes</taxon>
        <taxon>ecological metagenomes</taxon>
    </lineage>
</organism>
<dbReference type="CDD" id="cd00156">
    <property type="entry name" value="REC"/>
    <property type="match status" value="1"/>
</dbReference>
<gene>
    <name evidence="3" type="ORF">MNBD_DELTA02-760</name>
</gene>
<dbReference type="GO" id="GO:0000160">
    <property type="term" value="P:phosphorelay signal transduction system"/>
    <property type="evidence" value="ECO:0007669"/>
    <property type="project" value="InterPro"/>
</dbReference>
<dbReference type="PROSITE" id="PS50110">
    <property type="entry name" value="RESPONSE_REGULATORY"/>
    <property type="match status" value="1"/>
</dbReference>
<evidence type="ECO:0000259" key="2">
    <source>
        <dbReference type="PROSITE" id="PS50110"/>
    </source>
</evidence>
<dbReference type="PANTHER" id="PTHR44591">
    <property type="entry name" value="STRESS RESPONSE REGULATOR PROTEIN 1"/>
    <property type="match status" value="1"/>
</dbReference>
<dbReference type="InterPro" id="IPR011006">
    <property type="entry name" value="CheY-like_superfamily"/>
</dbReference>
<dbReference type="Gene3D" id="3.40.50.2300">
    <property type="match status" value="1"/>
</dbReference>
<dbReference type="SMART" id="SM00448">
    <property type="entry name" value="REC"/>
    <property type="match status" value="1"/>
</dbReference>
<evidence type="ECO:0000313" key="3">
    <source>
        <dbReference type="EMBL" id="VAW38216.1"/>
    </source>
</evidence>
<protein>
    <recommendedName>
        <fullName evidence="2">Response regulatory domain-containing protein</fullName>
    </recommendedName>
</protein>
<proteinExistence type="predicted"/>
<dbReference type="AlphaFoldDB" id="A0A3B0W0W4"/>
<keyword evidence="1" id="KW-0597">Phosphoprotein</keyword>
<dbReference type="SUPFAM" id="SSF52172">
    <property type="entry name" value="CheY-like"/>
    <property type="match status" value="1"/>
</dbReference>
<reference evidence="3" key="1">
    <citation type="submission" date="2018-06" db="EMBL/GenBank/DDBJ databases">
        <authorList>
            <person name="Zhirakovskaya E."/>
        </authorList>
    </citation>
    <scope>NUCLEOTIDE SEQUENCE</scope>
</reference>
<feature type="domain" description="Response regulatory" evidence="2">
    <location>
        <begin position="78"/>
        <end position="204"/>
    </location>
</feature>
<sequence length="209" mass="22837">MARKEAVEIKCNGCGAEFRLWVPEQRLSGSGSSEEFGCIKCNDRFIIKKGFDGIEVTNPGGDNIEVARNNAAAAEKIQVLFVDSDKLAVAIAESTLGETAIKLTSATSGEMALEKLGNEANRFALVVSDLHLKESGDPEDKLDGEDFIRKVAERDVSLPVIVTTGKDIVDDIISDSKWFDLGVKGFIQKGNPFWAEELKVKLKEMLELD</sequence>
<evidence type="ECO:0000256" key="1">
    <source>
        <dbReference type="ARBA" id="ARBA00022553"/>
    </source>
</evidence>
<dbReference type="InterPro" id="IPR050595">
    <property type="entry name" value="Bact_response_regulator"/>
</dbReference>
<dbReference type="PANTHER" id="PTHR44591:SF3">
    <property type="entry name" value="RESPONSE REGULATORY DOMAIN-CONTAINING PROTEIN"/>
    <property type="match status" value="1"/>
</dbReference>
<dbReference type="EMBL" id="UOEZ01000067">
    <property type="protein sequence ID" value="VAW38216.1"/>
    <property type="molecule type" value="Genomic_DNA"/>
</dbReference>
<dbReference type="InterPro" id="IPR001789">
    <property type="entry name" value="Sig_transdc_resp-reg_receiver"/>
</dbReference>